<dbReference type="EMBL" id="CAKOFQ010007032">
    <property type="protein sequence ID" value="CAH1987923.1"/>
    <property type="molecule type" value="Genomic_DNA"/>
</dbReference>
<evidence type="ECO:0000256" key="1">
    <source>
        <dbReference type="SAM" id="MobiDB-lite"/>
    </source>
</evidence>
<dbReference type="Proteomes" id="UP001152888">
    <property type="component" value="Unassembled WGS sequence"/>
</dbReference>
<sequence>MYPEKNEAKSNDDDRGNNASIIPESPENADTVNIQQTTEANGEQGVAPDNRAQLKKKEFVSPKQLPTKNKKKFTNDSDERAEMTFQYLQTKMQEGRKEIDECIAFGNLIAAKLKNMDLITRQHAMNDINNIMFRASIRPHFMLQSESFSPLASSSSSPSPTFLVESPQSSPSLPLPPQCLQPLIITSQSDSTLTTFG</sequence>
<evidence type="ECO:0000313" key="2">
    <source>
        <dbReference type="EMBL" id="CAH1987923.1"/>
    </source>
</evidence>
<comment type="caution">
    <text evidence="2">The sequence shown here is derived from an EMBL/GenBank/DDBJ whole genome shotgun (WGS) entry which is preliminary data.</text>
</comment>
<feature type="region of interest" description="Disordered" evidence="1">
    <location>
        <begin position="1"/>
        <end position="75"/>
    </location>
</feature>
<organism evidence="2 3">
    <name type="scientific">Acanthoscelides obtectus</name>
    <name type="common">Bean weevil</name>
    <name type="synonym">Bruchus obtectus</name>
    <dbReference type="NCBI Taxonomy" id="200917"/>
    <lineage>
        <taxon>Eukaryota</taxon>
        <taxon>Metazoa</taxon>
        <taxon>Ecdysozoa</taxon>
        <taxon>Arthropoda</taxon>
        <taxon>Hexapoda</taxon>
        <taxon>Insecta</taxon>
        <taxon>Pterygota</taxon>
        <taxon>Neoptera</taxon>
        <taxon>Endopterygota</taxon>
        <taxon>Coleoptera</taxon>
        <taxon>Polyphaga</taxon>
        <taxon>Cucujiformia</taxon>
        <taxon>Chrysomeloidea</taxon>
        <taxon>Chrysomelidae</taxon>
        <taxon>Bruchinae</taxon>
        <taxon>Bruchini</taxon>
        <taxon>Acanthoscelides</taxon>
    </lineage>
</organism>
<feature type="compositionally biased region" description="Basic and acidic residues" evidence="1">
    <location>
        <begin position="1"/>
        <end position="16"/>
    </location>
</feature>
<gene>
    <name evidence="2" type="ORF">ACAOBT_LOCUS18164</name>
</gene>
<reference evidence="2" key="1">
    <citation type="submission" date="2022-03" db="EMBL/GenBank/DDBJ databases">
        <authorList>
            <person name="Sayadi A."/>
        </authorList>
    </citation>
    <scope>NUCLEOTIDE SEQUENCE</scope>
</reference>
<feature type="region of interest" description="Disordered" evidence="1">
    <location>
        <begin position="149"/>
        <end position="173"/>
    </location>
</feature>
<name>A0A9P0L511_ACAOB</name>
<dbReference type="AlphaFoldDB" id="A0A9P0L511"/>
<accession>A0A9P0L511</accession>
<evidence type="ECO:0000313" key="3">
    <source>
        <dbReference type="Proteomes" id="UP001152888"/>
    </source>
</evidence>
<feature type="compositionally biased region" description="Low complexity" evidence="1">
    <location>
        <begin position="149"/>
        <end position="172"/>
    </location>
</feature>
<dbReference type="OrthoDB" id="6720674at2759"/>
<protein>
    <submittedName>
        <fullName evidence="2">Uncharacterized protein</fullName>
    </submittedName>
</protein>
<keyword evidence="3" id="KW-1185">Reference proteome</keyword>
<proteinExistence type="predicted"/>
<feature type="compositionally biased region" description="Polar residues" evidence="1">
    <location>
        <begin position="28"/>
        <end position="41"/>
    </location>
</feature>